<evidence type="ECO:0000256" key="9">
    <source>
        <dbReference type="ARBA" id="ARBA00060548"/>
    </source>
</evidence>
<dbReference type="FunFam" id="3.30.950.10:FF:000001">
    <property type="entry name" value="Siroheme synthase"/>
    <property type="match status" value="1"/>
</dbReference>
<dbReference type="NCBIfam" id="TIGR01469">
    <property type="entry name" value="cobA_cysG_Cterm"/>
    <property type="match status" value="1"/>
</dbReference>
<dbReference type="InterPro" id="IPR050161">
    <property type="entry name" value="Siro_Cobalamin_biosynth"/>
</dbReference>
<proteinExistence type="inferred from homology"/>
<dbReference type="InterPro" id="IPR003043">
    <property type="entry name" value="Uropor_MeTrfase_CS"/>
</dbReference>
<dbReference type="SUPFAM" id="SSF53790">
    <property type="entry name" value="Tetrapyrrole methylase"/>
    <property type="match status" value="1"/>
</dbReference>
<comment type="pathway">
    <text evidence="9">Cofactor biosynthesis; adenosylcobalamin biosynthesis; precorrin-2 from uroporphyrinogen III: step 1/1.</text>
</comment>
<dbReference type="InterPro" id="IPR035996">
    <property type="entry name" value="4pyrrol_Methylase_sf"/>
</dbReference>
<keyword evidence="4 10" id="KW-0489">Methyltransferase</keyword>
<keyword evidence="3" id="KW-0169">Cobalamin biosynthesis</keyword>
<evidence type="ECO:0000256" key="10">
    <source>
        <dbReference type="RuleBase" id="RU003960"/>
    </source>
</evidence>
<comment type="similarity">
    <text evidence="1 10">Belongs to the precorrin methyltransferase family.</text>
</comment>
<protein>
    <recommendedName>
        <fullName evidence="2">uroporphyrinogen-III C-methyltransferase</fullName>
        <ecNumber evidence="2">2.1.1.107</ecNumber>
    </recommendedName>
</protein>
<dbReference type="Pfam" id="PF00590">
    <property type="entry name" value="TP_methylase"/>
    <property type="match status" value="1"/>
</dbReference>
<evidence type="ECO:0000259" key="11">
    <source>
        <dbReference type="Pfam" id="PF00590"/>
    </source>
</evidence>
<evidence type="ECO:0000256" key="2">
    <source>
        <dbReference type="ARBA" id="ARBA00012162"/>
    </source>
</evidence>
<name>A0A7V2F6P3_RHOMR</name>
<evidence type="ECO:0000256" key="1">
    <source>
        <dbReference type="ARBA" id="ARBA00005879"/>
    </source>
</evidence>
<evidence type="ECO:0000256" key="3">
    <source>
        <dbReference type="ARBA" id="ARBA00022573"/>
    </source>
</evidence>
<sequence length="273" mass="28560">MHLPRHTLAERGKVYLVGAGPGDPGLITVRGLSLLQQAEVVVYDRLVHPELLAEAPAAAERIYVGKTPGQHVLPQAAIQELLIDRARQQRVVVRLKGGDPFVFGRGGEEALALAQAGVPFEVVPGVTSAISVPAYAGIPVTQRRVAGAFAVVTGHTCDLGMQALDWSALARIDTLVLLMGLRRLPELAHTLIAHGRAPETPVAVISNGTTAAQQHVVGTLADIAAQADALATPATVVVGDVVRLAPLLAWFRPTPAPSPFAQHPNAKSSALSP</sequence>
<gene>
    <name evidence="12" type="primary">cobA</name>
    <name evidence="12" type="ORF">ENO59_07450</name>
</gene>
<keyword evidence="6" id="KW-0949">S-adenosyl-L-methionine</keyword>
<evidence type="ECO:0000256" key="6">
    <source>
        <dbReference type="ARBA" id="ARBA00022691"/>
    </source>
</evidence>
<dbReference type="PROSITE" id="PS00840">
    <property type="entry name" value="SUMT_2"/>
    <property type="match status" value="1"/>
</dbReference>
<dbReference type="EMBL" id="DSGB01000005">
    <property type="protein sequence ID" value="HER96337.1"/>
    <property type="molecule type" value="Genomic_DNA"/>
</dbReference>
<dbReference type="GO" id="GO:0004851">
    <property type="term" value="F:uroporphyrin-III C-methyltransferase activity"/>
    <property type="evidence" value="ECO:0007669"/>
    <property type="project" value="UniProtKB-EC"/>
</dbReference>
<dbReference type="InterPro" id="IPR006366">
    <property type="entry name" value="CobA/CysG_C"/>
</dbReference>
<reference evidence="12" key="1">
    <citation type="journal article" date="2020" name="mSystems">
        <title>Genome- and Community-Level Interaction Insights into Carbon Utilization and Element Cycling Functions of Hydrothermarchaeota in Hydrothermal Sediment.</title>
        <authorList>
            <person name="Zhou Z."/>
            <person name="Liu Y."/>
            <person name="Xu W."/>
            <person name="Pan J."/>
            <person name="Luo Z.H."/>
            <person name="Li M."/>
        </authorList>
    </citation>
    <scope>NUCLEOTIDE SEQUENCE [LARGE SCALE GENOMIC DNA]</scope>
    <source>
        <strain evidence="12">SpSt-143</strain>
    </source>
</reference>
<dbReference type="FunFam" id="3.40.1010.10:FF:000001">
    <property type="entry name" value="Siroheme synthase"/>
    <property type="match status" value="1"/>
</dbReference>
<dbReference type="CDD" id="cd11642">
    <property type="entry name" value="SUMT"/>
    <property type="match status" value="1"/>
</dbReference>
<dbReference type="GO" id="GO:0009236">
    <property type="term" value="P:cobalamin biosynthetic process"/>
    <property type="evidence" value="ECO:0007669"/>
    <property type="project" value="UniProtKB-KW"/>
</dbReference>
<dbReference type="PANTHER" id="PTHR45790">
    <property type="entry name" value="SIROHEME SYNTHASE-RELATED"/>
    <property type="match status" value="1"/>
</dbReference>
<dbReference type="InterPro" id="IPR014777">
    <property type="entry name" value="4pyrrole_Mease_sub1"/>
</dbReference>
<organism evidence="12">
    <name type="scientific">Rhodothermus marinus</name>
    <name type="common">Rhodothermus obamensis</name>
    <dbReference type="NCBI Taxonomy" id="29549"/>
    <lineage>
        <taxon>Bacteria</taxon>
        <taxon>Pseudomonadati</taxon>
        <taxon>Rhodothermota</taxon>
        <taxon>Rhodothermia</taxon>
        <taxon>Rhodothermales</taxon>
        <taxon>Rhodothermaceae</taxon>
        <taxon>Rhodothermus</taxon>
    </lineage>
</organism>
<evidence type="ECO:0000256" key="5">
    <source>
        <dbReference type="ARBA" id="ARBA00022679"/>
    </source>
</evidence>
<keyword evidence="7" id="KW-0627">Porphyrin biosynthesis</keyword>
<evidence type="ECO:0000256" key="8">
    <source>
        <dbReference type="ARBA" id="ARBA00025705"/>
    </source>
</evidence>
<comment type="caution">
    <text evidence="12">The sequence shown here is derived from an EMBL/GenBank/DDBJ whole genome shotgun (WGS) entry which is preliminary data.</text>
</comment>
<evidence type="ECO:0000256" key="7">
    <source>
        <dbReference type="ARBA" id="ARBA00023244"/>
    </source>
</evidence>
<evidence type="ECO:0000256" key="4">
    <source>
        <dbReference type="ARBA" id="ARBA00022603"/>
    </source>
</evidence>
<feature type="domain" description="Tetrapyrrole methylase" evidence="11">
    <location>
        <begin position="13"/>
        <end position="223"/>
    </location>
</feature>
<dbReference type="Gene3D" id="3.30.950.10">
    <property type="entry name" value="Methyltransferase, Cobalt-precorrin-4 Transmethylase, Domain 2"/>
    <property type="match status" value="1"/>
</dbReference>
<comment type="pathway">
    <text evidence="8">Porphyrin-containing compound metabolism; siroheme biosynthesis; precorrin-2 from uroporphyrinogen III: step 1/1.</text>
</comment>
<keyword evidence="5 10" id="KW-0808">Transferase</keyword>
<dbReference type="PANTHER" id="PTHR45790:SF3">
    <property type="entry name" value="S-ADENOSYL-L-METHIONINE-DEPENDENT UROPORPHYRINOGEN III METHYLTRANSFERASE, CHLOROPLASTIC"/>
    <property type="match status" value="1"/>
</dbReference>
<dbReference type="Gene3D" id="3.40.1010.10">
    <property type="entry name" value="Cobalt-precorrin-4 Transmethylase, Domain 1"/>
    <property type="match status" value="1"/>
</dbReference>
<dbReference type="AlphaFoldDB" id="A0A7V2F6P3"/>
<dbReference type="GO" id="GO:0019354">
    <property type="term" value="P:siroheme biosynthetic process"/>
    <property type="evidence" value="ECO:0007669"/>
    <property type="project" value="InterPro"/>
</dbReference>
<dbReference type="EC" id="2.1.1.107" evidence="2"/>
<dbReference type="NCBIfam" id="NF004790">
    <property type="entry name" value="PRK06136.1"/>
    <property type="match status" value="1"/>
</dbReference>
<evidence type="ECO:0000313" key="12">
    <source>
        <dbReference type="EMBL" id="HER96337.1"/>
    </source>
</evidence>
<dbReference type="PROSITE" id="PS00839">
    <property type="entry name" value="SUMT_1"/>
    <property type="match status" value="1"/>
</dbReference>
<dbReference type="InterPro" id="IPR000878">
    <property type="entry name" value="4pyrrol_Mease"/>
</dbReference>
<dbReference type="InterPro" id="IPR014776">
    <property type="entry name" value="4pyrrole_Mease_sub2"/>
</dbReference>
<accession>A0A7V2F6P3</accession>
<dbReference type="GO" id="GO:0032259">
    <property type="term" value="P:methylation"/>
    <property type="evidence" value="ECO:0007669"/>
    <property type="project" value="UniProtKB-KW"/>
</dbReference>